<evidence type="ECO:0000313" key="4">
    <source>
        <dbReference type="Proteomes" id="UP001596263"/>
    </source>
</evidence>
<feature type="transmembrane region" description="Helical" evidence="2">
    <location>
        <begin position="85"/>
        <end position="103"/>
    </location>
</feature>
<dbReference type="RefSeq" id="WP_380857898.1">
    <property type="nucleotide sequence ID" value="NZ_JBHSKM010000019.1"/>
</dbReference>
<feature type="compositionally biased region" description="Acidic residues" evidence="1">
    <location>
        <begin position="23"/>
        <end position="33"/>
    </location>
</feature>
<keyword evidence="2" id="KW-1133">Transmembrane helix</keyword>
<feature type="compositionally biased region" description="Pro residues" evidence="1">
    <location>
        <begin position="212"/>
        <end position="224"/>
    </location>
</feature>
<proteinExistence type="predicted"/>
<keyword evidence="2" id="KW-0472">Membrane</keyword>
<evidence type="ECO:0000256" key="1">
    <source>
        <dbReference type="SAM" id="MobiDB-lite"/>
    </source>
</evidence>
<accession>A0ABW0CPM2</accession>
<protein>
    <submittedName>
        <fullName evidence="3">Uncharacterized protein</fullName>
    </submittedName>
</protein>
<feature type="region of interest" description="Disordered" evidence="1">
    <location>
        <begin position="205"/>
        <end position="224"/>
    </location>
</feature>
<feature type="compositionally biased region" description="Basic and acidic residues" evidence="1">
    <location>
        <begin position="10"/>
        <end position="20"/>
    </location>
</feature>
<evidence type="ECO:0000256" key="2">
    <source>
        <dbReference type="SAM" id="Phobius"/>
    </source>
</evidence>
<organism evidence="3 4">
    <name type="scientific">Streptomyces coerulescens</name>
    <dbReference type="NCBI Taxonomy" id="29304"/>
    <lineage>
        <taxon>Bacteria</taxon>
        <taxon>Bacillati</taxon>
        <taxon>Actinomycetota</taxon>
        <taxon>Actinomycetes</taxon>
        <taxon>Kitasatosporales</taxon>
        <taxon>Streptomycetaceae</taxon>
        <taxon>Streptomyces</taxon>
    </lineage>
</organism>
<keyword evidence="4" id="KW-1185">Reference proteome</keyword>
<dbReference type="EMBL" id="JBHSKM010000019">
    <property type="protein sequence ID" value="MFC5217308.1"/>
    <property type="molecule type" value="Genomic_DNA"/>
</dbReference>
<reference evidence="4" key="1">
    <citation type="journal article" date="2019" name="Int. J. Syst. Evol. Microbiol.">
        <title>The Global Catalogue of Microorganisms (GCM) 10K type strain sequencing project: providing services to taxonomists for standard genome sequencing and annotation.</title>
        <authorList>
            <consortium name="The Broad Institute Genomics Platform"/>
            <consortium name="The Broad Institute Genome Sequencing Center for Infectious Disease"/>
            <person name="Wu L."/>
            <person name="Ma J."/>
        </authorList>
    </citation>
    <scope>NUCLEOTIDE SEQUENCE [LARGE SCALE GENOMIC DNA]</scope>
    <source>
        <strain evidence="4">KCTC 42586</strain>
    </source>
</reference>
<feature type="region of interest" description="Disordered" evidence="1">
    <location>
        <begin position="1"/>
        <end position="33"/>
    </location>
</feature>
<sequence>MAFIPVRRKPAPEPEPKAVDEGSALEDQDDEQDALGDEAAPAGVFGALAAGVRGWLTWCSLRIGVRGTYGLHVVAVWAAGYYSVWVTWGVVIGLAAAVVTFVPRESLDRLLARLEHPRAKATVKAAEQAPVDPLPALVWRLIGDAPGVHRKTLTAVLARAAEKEGTEPPTEAQVEAALTARNIPLRPSVRDTRGKVNRGVHRVDLEAWARTPSPPPSDAPATDP</sequence>
<comment type="caution">
    <text evidence="3">The sequence shown here is derived from an EMBL/GenBank/DDBJ whole genome shotgun (WGS) entry which is preliminary data.</text>
</comment>
<name>A0ABW0CPM2_STRCD</name>
<gene>
    <name evidence="3" type="ORF">ACFPQ9_26060</name>
</gene>
<keyword evidence="2" id="KW-0812">Transmembrane</keyword>
<dbReference type="Proteomes" id="UP001596263">
    <property type="component" value="Unassembled WGS sequence"/>
</dbReference>
<evidence type="ECO:0000313" key="3">
    <source>
        <dbReference type="EMBL" id="MFC5217308.1"/>
    </source>
</evidence>